<gene>
    <name evidence="2" type="ORF">QGN17_01985</name>
</gene>
<evidence type="ECO:0000313" key="3">
    <source>
        <dbReference type="Proteomes" id="UP001160625"/>
    </source>
</evidence>
<dbReference type="EMBL" id="JARYGZ010000001">
    <property type="protein sequence ID" value="MDH7637490.1"/>
    <property type="molecule type" value="Genomic_DNA"/>
</dbReference>
<protein>
    <submittedName>
        <fullName evidence="2">Uncharacterized protein</fullName>
    </submittedName>
</protein>
<feature type="signal peptide" evidence="1">
    <location>
        <begin position="1"/>
        <end position="25"/>
    </location>
</feature>
<keyword evidence="3" id="KW-1185">Reference proteome</keyword>
<organism evidence="2 3">
    <name type="scientific">Sphingomonas oryzagri</name>
    <dbReference type="NCBI Taxonomy" id="3042314"/>
    <lineage>
        <taxon>Bacteria</taxon>
        <taxon>Pseudomonadati</taxon>
        <taxon>Pseudomonadota</taxon>
        <taxon>Alphaproteobacteria</taxon>
        <taxon>Sphingomonadales</taxon>
        <taxon>Sphingomonadaceae</taxon>
        <taxon>Sphingomonas</taxon>
    </lineage>
</organism>
<comment type="caution">
    <text evidence="2">The sequence shown here is derived from an EMBL/GenBank/DDBJ whole genome shotgun (WGS) entry which is preliminary data.</text>
</comment>
<feature type="chain" id="PRO_5045054296" evidence="1">
    <location>
        <begin position="26"/>
        <end position="226"/>
    </location>
</feature>
<proteinExistence type="predicted"/>
<evidence type="ECO:0000313" key="2">
    <source>
        <dbReference type="EMBL" id="MDH7637490.1"/>
    </source>
</evidence>
<accession>A0ABT6MWV7</accession>
<evidence type="ECO:0000256" key="1">
    <source>
        <dbReference type="SAM" id="SignalP"/>
    </source>
</evidence>
<reference evidence="2" key="1">
    <citation type="submission" date="2023-04" db="EMBL/GenBank/DDBJ databases">
        <title>Sphingomonas sp. MAHUQ-71 isolated from rice field.</title>
        <authorList>
            <person name="Huq M.A."/>
        </authorList>
    </citation>
    <scope>NUCLEOTIDE SEQUENCE</scope>
    <source>
        <strain evidence="2">MAHUQ-71</strain>
    </source>
</reference>
<dbReference type="RefSeq" id="WP_281042843.1">
    <property type="nucleotide sequence ID" value="NZ_JARYGZ010000001.1"/>
</dbReference>
<keyword evidence="1" id="KW-0732">Signal</keyword>
<name>A0ABT6MWV7_9SPHN</name>
<sequence>MKLASRRVSAALLCMAGMLSTSASAQLYWESPDFRGAPVTGAEPGIVIPLPGATPQEVNAELVWTLRAGLNFAALQCQFAPSLMVVANYNQLLVHHSKELASDYKILQGYFKRTAGKKAPQNAINAAFDSFNTRSYSSFSTVYAQRGFCQTASRIGQAALMEPKGSLQVTAHNRLRELRNSLKPAGDIDNHYAAPVLLSVGPQVPAFPPQCFDKKGELKKKCMGKD</sequence>
<dbReference type="Proteomes" id="UP001160625">
    <property type="component" value="Unassembled WGS sequence"/>
</dbReference>